<dbReference type="VEuPathDB" id="FungiDB:BO71DRAFT_160825"/>
<gene>
    <name evidence="1" type="ORF">BO71DRAFT_160825</name>
</gene>
<organism evidence="1 2">
    <name type="scientific">Aspergillus ellipticus CBS 707.79</name>
    <dbReference type="NCBI Taxonomy" id="1448320"/>
    <lineage>
        <taxon>Eukaryota</taxon>
        <taxon>Fungi</taxon>
        <taxon>Dikarya</taxon>
        <taxon>Ascomycota</taxon>
        <taxon>Pezizomycotina</taxon>
        <taxon>Eurotiomycetes</taxon>
        <taxon>Eurotiomycetidae</taxon>
        <taxon>Eurotiales</taxon>
        <taxon>Aspergillaceae</taxon>
        <taxon>Aspergillus</taxon>
        <taxon>Aspergillus subgen. Circumdati</taxon>
    </lineage>
</organism>
<protein>
    <submittedName>
        <fullName evidence="1">Uncharacterized protein</fullName>
    </submittedName>
</protein>
<proteinExistence type="predicted"/>
<dbReference type="AlphaFoldDB" id="A0A319DH79"/>
<dbReference type="EMBL" id="KZ825833">
    <property type="protein sequence ID" value="PYH96805.1"/>
    <property type="molecule type" value="Genomic_DNA"/>
</dbReference>
<accession>A0A319DH79</accession>
<keyword evidence="2" id="KW-1185">Reference proteome</keyword>
<sequence>MKKYEVVLHDTRPIHATESLHPPSRIIPHRARENLESTICTPLWCGRSPFPGVRRGDRLNHRVSPPKGAPSSRPSLAALTRHGYYFLSARWESVRNSARSYTASGAHPWMNNNTSVQPASPHPQPQLSVIAQRGISGGRHLDYRVHGIMYEISLDRRRGGERGGQELMQAHP</sequence>
<dbReference type="Proteomes" id="UP000247810">
    <property type="component" value="Unassembled WGS sequence"/>
</dbReference>
<evidence type="ECO:0000313" key="1">
    <source>
        <dbReference type="EMBL" id="PYH96805.1"/>
    </source>
</evidence>
<name>A0A319DH79_9EURO</name>
<evidence type="ECO:0000313" key="2">
    <source>
        <dbReference type="Proteomes" id="UP000247810"/>
    </source>
</evidence>
<reference evidence="1 2" key="1">
    <citation type="submission" date="2018-02" db="EMBL/GenBank/DDBJ databases">
        <title>The genomes of Aspergillus section Nigri reveals drivers in fungal speciation.</title>
        <authorList>
            <consortium name="DOE Joint Genome Institute"/>
            <person name="Vesth T.C."/>
            <person name="Nybo J."/>
            <person name="Theobald S."/>
            <person name="Brandl J."/>
            <person name="Frisvad J.C."/>
            <person name="Nielsen K.F."/>
            <person name="Lyhne E.K."/>
            <person name="Kogle M.E."/>
            <person name="Kuo A."/>
            <person name="Riley R."/>
            <person name="Clum A."/>
            <person name="Nolan M."/>
            <person name="Lipzen A."/>
            <person name="Salamov A."/>
            <person name="Henrissat B."/>
            <person name="Wiebenga A."/>
            <person name="De vries R.P."/>
            <person name="Grigoriev I.V."/>
            <person name="Mortensen U.H."/>
            <person name="Andersen M.R."/>
            <person name="Baker S.E."/>
        </authorList>
    </citation>
    <scope>NUCLEOTIDE SEQUENCE [LARGE SCALE GENOMIC DNA]</scope>
    <source>
        <strain evidence="1 2">CBS 707.79</strain>
    </source>
</reference>